<reference evidence="1 2" key="1">
    <citation type="journal article" date="2021" name="Elife">
        <title>Chloroplast acquisition without the gene transfer in kleptoplastic sea slugs, Plakobranchus ocellatus.</title>
        <authorList>
            <person name="Maeda T."/>
            <person name="Takahashi S."/>
            <person name="Yoshida T."/>
            <person name="Shimamura S."/>
            <person name="Takaki Y."/>
            <person name="Nagai Y."/>
            <person name="Toyoda A."/>
            <person name="Suzuki Y."/>
            <person name="Arimoto A."/>
            <person name="Ishii H."/>
            <person name="Satoh N."/>
            <person name="Nishiyama T."/>
            <person name="Hasebe M."/>
            <person name="Maruyama T."/>
            <person name="Minagawa J."/>
            <person name="Obokata J."/>
            <person name="Shigenobu S."/>
        </authorList>
    </citation>
    <scope>NUCLEOTIDE SEQUENCE [LARGE SCALE GENOMIC DNA]</scope>
</reference>
<gene>
    <name evidence="1" type="ORF">ElyMa_002230400</name>
</gene>
<dbReference type="EMBL" id="BMAT01004620">
    <property type="protein sequence ID" value="GFR77125.1"/>
    <property type="molecule type" value="Genomic_DNA"/>
</dbReference>
<organism evidence="1 2">
    <name type="scientific">Elysia marginata</name>
    <dbReference type="NCBI Taxonomy" id="1093978"/>
    <lineage>
        <taxon>Eukaryota</taxon>
        <taxon>Metazoa</taxon>
        <taxon>Spiralia</taxon>
        <taxon>Lophotrochozoa</taxon>
        <taxon>Mollusca</taxon>
        <taxon>Gastropoda</taxon>
        <taxon>Heterobranchia</taxon>
        <taxon>Euthyneura</taxon>
        <taxon>Panpulmonata</taxon>
        <taxon>Sacoglossa</taxon>
        <taxon>Placobranchoidea</taxon>
        <taxon>Plakobranchidae</taxon>
        <taxon>Elysia</taxon>
    </lineage>
</organism>
<protein>
    <submittedName>
        <fullName evidence="1">Uncharacterized protein</fullName>
    </submittedName>
</protein>
<sequence length="120" mass="13383">MYSRAGELIYILDLIDSTQCLPRLGGLEAVPSLATLTSPKLFYTAALAVKKCKRKLPRSDSSHLTTQAGNSINRYDGTEYTLRRAQFERELTTMTVRDACTPPALCRSMLLRFETFGNSS</sequence>
<dbReference type="AlphaFoldDB" id="A0AAV4FWN7"/>
<comment type="caution">
    <text evidence="1">The sequence shown here is derived from an EMBL/GenBank/DDBJ whole genome shotgun (WGS) entry which is preliminary data.</text>
</comment>
<name>A0AAV4FWN7_9GAST</name>
<evidence type="ECO:0000313" key="2">
    <source>
        <dbReference type="Proteomes" id="UP000762676"/>
    </source>
</evidence>
<dbReference type="Proteomes" id="UP000762676">
    <property type="component" value="Unassembled WGS sequence"/>
</dbReference>
<accession>A0AAV4FWN7</accession>
<keyword evidence="2" id="KW-1185">Reference proteome</keyword>
<evidence type="ECO:0000313" key="1">
    <source>
        <dbReference type="EMBL" id="GFR77125.1"/>
    </source>
</evidence>
<proteinExistence type="predicted"/>